<keyword evidence="5" id="KW-0106">Calcium</keyword>
<accession>A0A7T2S708</accession>
<name>A0A7T2S708_DELAC</name>
<comment type="subcellular location">
    <subcellularLocation>
        <location evidence="1">Fimbrium</location>
    </subcellularLocation>
</comment>
<evidence type="ECO:0000256" key="4">
    <source>
        <dbReference type="ARBA" id="ARBA00022723"/>
    </source>
</evidence>
<feature type="chain" id="PRO_5032664043" evidence="8">
    <location>
        <begin position="40"/>
        <end position="1508"/>
    </location>
</feature>
<evidence type="ECO:0000256" key="8">
    <source>
        <dbReference type="SAM" id="SignalP"/>
    </source>
</evidence>
<dbReference type="Pfam" id="PF05567">
    <property type="entry name" value="T4P_PilY1"/>
    <property type="match status" value="1"/>
</dbReference>
<evidence type="ECO:0000313" key="10">
    <source>
        <dbReference type="EMBL" id="QPS10097.1"/>
    </source>
</evidence>
<sequence>MQACRTGTKARPGIRAARTLASWAALAGGLVLISPPANGQPAATALSQTPLFVSESLPPLNMLVMGRDHKLYYEAYNDASDLDGDGVIDVRYKPDQIDYYGYFNNNVCYNYAGGVFTPARAGTGDRKKKCSGNWSGDFLNYLATSRMDAIRRVLYGGTRVVDSADKTVLQAAYIPRDAHTWGKAYDFARDGAVYDIADYAPLSRPASKTRHLFAVTTLGEDSAAITQLRVLNDSSFEIWDWVSQEAGKLGLGQSNCSNEIVNSCIRGSSKIVGYNLRVEVCPASNAALREASCKAYGTGTKTVYKPTGLLHDFGENEKMYFGLLTGSYQKNIAGGVLRRNIGKFADEIDPQTGQFKRDVNGIVSNIDRLRLIDYKDFKYAACGWIADGPISQRPDPSICSMWGNPIGEMMFETLRYFSGAGSGHPLFDQGDRGKDASVLGFSKVDWKAPYSTSAEGGAGYQHCARPVMTVISDINPSYDSKLPGSRYANVTADASALNGFNVSSEVAAIGSAEGIHDGNFFIGQSTKDNADGTPSVKTIGDLSWARGLSPEEPSKEGTYYSAGVARFGARNAIFGNGQGKSALSTYTVAIASPLPEIRFPVGGGRYVTIVPFAKSVTGGGVKNEVFAPTNQIVDYYVYSIVNTGNSDTDSTVNGGRPYAQFGINYEDVEQGADHDMDAFAIYTVAMQADGKIRVNMDSGYAKSNFGQHMGYVISGTTKDGMYLEIRDLDTSSVFYRYNTPKDRDPGYCKRNNLSNEQKRECSTLPSNASRVFTPSNVADSGSFLKGPLWYAAKYGIPGRDPALATRNPDGSPKDPDNYFLVTNAGTLKEQLTKAFNDILQSTNSVTAASVDMPTASLDNGASVFRTSFEADGWSGDVIRETIAAALPGAGSSAGARTTVWSAADLLSQRSPGDRKIYFADQATSGMTLRPFDFASIGRATDTTWLAALNTDPVTGTVDGKAQKRIGFLRGEAHDDLRKRKLLESGRPNVLGDIVNSSLVRTKAGLYNAAMADQLEGRAGYADFAASQAEKDMLYVGANDGMLHAFNAVTGQEAFAFIPSAVKNSLGILTSPTYGKSGGEEHRYFVDGTPVVSDVYFGNAWHRILIGSLGAGGRQIFALDVTDPDSPRILWEFGFAQRQDMGYSVPTPTVARLNDSGENKGKWVVFVPNGYQGASSASGVASLFVLDAANGSVIRSIDLAGGMTEAELRTSLPLGNGLSRMAVVDNNRDGKVDMAYAGDLAGNVWRVDLSDGSASAWEAQRFFTARDDQGRRQAITAAPYVVRHPSGKGDVVIVATGRFLTKADKESAQRQTVFGIWDRYSTPTVTAPQTLPTASKGRADFQAQAFTETSAGSGLFSLSANAFDWYANARGTEDADVAKWGWYVDLPRSRERVIYDMMLYGEGLVLTSVRTTEDACSSDMSNTLYAIDARSGGKTKYVVFDVDGDGRFTSTDNVGGKQVNGIDKAVGRPSIGAGSIYGSDGKKALGINSGVDTGRQSWRRQPPNASPAP</sequence>
<keyword evidence="6" id="KW-0281">Fimbrium</keyword>
<dbReference type="GO" id="GO:0046872">
    <property type="term" value="F:metal ion binding"/>
    <property type="evidence" value="ECO:0007669"/>
    <property type="project" value="UniProtKB-KW"/>
</dbReference>
<reference evidence="10 11" key="1">
    <citation type="submission" date="2020-12" db="EMBL/GenBank/DDBJ databases">
        <title>FDA dAtabase for Regulatory Grade micrObial Sequences (FDA-ARGOS): Supporting development and validation of Infectious Disease Dx tests.</title>
        <authorList>
            <person name="Sproer C."/>
            <person name="Gronow S."/>
            <person name="Severitt S."/>
            <person name="Schroder I."/>
            <person name="Tallon L."/>
            <person name="Sadzewicz L."/>
            <person name="Zhao X."/>
            <person name="Boylan J."/>
            <person name="Ott S."/>
            <person name="Bowen H."/>
            <person name="Vavikolanu K."/>
            <person name="Mehta A."/>
            <person name="Aluvathingal J."/>
            <person name="Nadendla S."/>
            <person name="Lowell S."/>
            <person name="Myers T."/>
            <person name="Yan Y."/>
            <person name="Sichtig H."/>
        </authorList>
    </citation>
    <scope>NUCLEOTIDE SEQUENCE [LARGE SCALE GENOMIC DNA]</scope>
    <source>
        <strain evidence="10 11">FDAARGOS_909</strain>
    </source>
</reference>
<dbReference type="RefSeq" id="WP_197956743.1">
    <property type="nucleotide sequence ID" value="NZ_CP065668.1"/>
</dbReference>
<evidence type="ECO:0000256" key="1">
    <source>
        <dbReference type="ARBA" id="ARBA00004561"/>
    </source>
</evidence>
<keyword evidence="3" id="KW-1029">Fimbrium biogenesis</keyword>
<evidence type="ECO:0000256" key="7">
    <source>
        <dbReference type="SAM" id="MobiDB-lite"/>
    </source>
</evidence>
<evidence type="ECO:0000256" key="2">
    <source>
        <dbReference type="ARBA" id="ARBA00008387"/>
    </source>
</evidence>
<evidence type="ECO:0000259" key="9">
    <source>
        <dbReference type="Pfam" id="PF05567"/>
    </source>
</evidence>
<organism evidence="10 11">
    <name type="scientific">Delftia acidovorans</name>
    <name type="common">Pseudomonas acidovorans</name>
    <name type="synonym">Comamonas acidovorans</name>
    <dbReference type="NCBI Taxonomy" id="80866"/>
    <lineage>
        <taxon>Bacteria</taxon>
        <taxon>Pseudomonadati</taxon>
        <taxon>Pseudomonadota</taxon>
        <taxon>Betaproteobacteria</taxon>
        <taxon>Burkholderiales</taxon>
        <taxon>Comamonadaceae</taxon>
        <taxon>Delftia</taxon>
    </lineage>
</organism>
<dbReference type="InterPro" id="IPR011047">
    <property type="entry name" value="Quinoprotein_ADH-like_sf"/>
</dbReference>
<feature type="region of interest" description="Disordered" evidence="7">
    <location>
        <begin position="1486"/>
        <end position="1508"/>
    </location>
</feature>
<dbReference type="SUPFAM" id="SSF50998">
    <property type="entry name" value="Quinoprotein alcohol dehydrogenase-like"/>
    <property type="match status" value="1"/>
</dbReference>
<evidence type="ECO:0000313" key="11">
    <source>
        <dbReference type="Proteomes" id="UP000594778"/>
    </source>
</evidence>
<feature type="domain" description="PilY1 beta-propeller" evidence="9">
    <location>
        <begin position="990"/>
        <end position="1326"/>
    </location>
</feature>
<protein>
    <submittedName>
        <fullName evidence="10">Fimbrial assembly protein</fullName>
    </submittedName>
</protein>
<keyword evidence="8" id="KW-0732">Signal</keyword>
<dbReference type="InterPro" id="IPR008707">
    <property type="entry name" value="B-propeller_PilY1"/>
</dbReference>
<dbReference type="EMBL" id="CP065668">
    <property type="protein sequence ID" value="QPS10097.1"/>
    <property type="molecule type" value="Genomic_DNA"/>
</dbReference>
<proteinExistence type="inferred from homology"/>
<evidence type="ECO:0000256" key="6">
    <source>
        <dbReference type="ARBA" id="ARBA00023263"/>
    </source>
</evidence>
<dbReference type="GO" id="GO:0009289">
    <property type="term" value="C:pilus"/>
    <property type="evidence" value="ECO:0007669"/>
    <property type="project" value="UniProtKB-SubCell"/>
</dbReference>
<comment type="similarity">
    <text evidence="2">Belongs to the PilY1 family.</text>
</comment>
<gene>
    <name evidence="10" type="ORF">I6G66_08890</name>
</gene>
<keyword evidence="4" id="KW-0479">Metal-binding</keyword>
<dbReference type="Proteomes" id="UP000594778">
    <property type="component" value="Chromosome"/>
</dbReference>
<evidence type="ECO:0000256" key="3">
    <source>
        <dbReference type="ARBA" id="ARBA00022558"/>
    </source>
</evidence>
<feature type="signal peptide" evidence="8">
    <location>
        <begin position="1"/>
        <end position="39"/>
    </location>
</feature>
<evidence type="ECO:0000256" key="5">
    <source>
        <dbReference type="ARBA" id="ARBA00022837"/>
    </source>
</evidence>